<evidence type="ECO:0000256" key="6">
    <source>
        <dbReference type="RuleBase" id="RU000304"/>
    </source>
</evidence>
<dbReference type="PROSITE" id="PS00107">
    <property type="entry name" value="PROTEIN_KINASE_ATP"/>
    <property type="match status" value="1"/>
</dbReference>
<evidence type="ECO:0000259" key="7">
    <source>
        <dbReference type="PROSITE" id="PS50011"/>
    </source>
</evidence>
<dbReference type="SUPFAM" id="SSF56112">
    <property type="entry name" value="Protein kinase-like (PK-like)"/>
    <property type="match status" value="1"/>
</dbReference>
<dbReference type="InterPro" id="IPR052751">
    <property type="entry name" value="Plant_MAPKKK"/>
</dbReference>
<dbReference type="PANTHER" id="PTHR48011:SF51">
    <property type="entry name" value="PROTEIN KINASE SUPERFAMILY PROTEIN"/>
    <property type="match status" value="1"/>
</dbReference>
<keyword evidence="4 5" id="KW-0067">ATP-binding</keyword>
<evidence type="ECO:0000256" key="3">
    <source>
        <dbReference type="ARBA" id="ARBA00022777"/>
    </source>
</evidence>
<evidence type="ECO:0000313" key="9">
    <source>
        <dbReference type="Proteomes" id="UP001165190"/>
    </source>
</evidence>
<accession>A0A9W7I2G9</accession>
<protein>
    <submittedName>
        <fullName evidence="8">Mitogen-activated protein kinase kinase kinase 15</fullName>
    </submittedName>
</protein>
<dbReference type="PANTHER" id="PTHR48011">
    <property type="entry name" value="CCR4-NOT TRANSCRIPTIONAL COMPLEX SUBUNIT CAF120-RELATED"/>
    <property type="match status" value="1"/>
</dbReference>
<evidence type="ECO:0000256" key="2">
    <source>
        <dbReference type="ARBA" id="ARBA00022741"/>
    </source>
</evidence>
<keyword evidence="9" id="KW-1185">Reference proteome</keyword>
<dbReference type="InterPro" id="IPR000719">
    <property type="entry name" value="Prot_kinase_dom"/>
</dbReference>
<proteinExistence type="inferred from homology"/>
<dbReference type="SMART" id="SM00220">
    <property type="entry name" value="S_TKc"/>
    <property type="match status" value="1"/>
</dbReference>
<gene>
    <name evidence="8" type="ORF">HRI_002429000</name>
</gene>
<evidence type="ECO:0000256" key="5">
    <source>
        <dbReference type="PROSITE-ProRule" id="PRU10141"/>
    </source>
</evidence>
<feature type="binding site" evidence="5">
    <location>
        <position position="33"/>
    </location>
    <ligand>
        <name>ATP</name>
        <dbReference type="ChEBI" id="CHEBI:30616"/>
    </ligand>
</feature>
<dbReference type="EMBL" id="BSYR01000022">
    <property type="protein sequence ID" value="GMI87597.1"/>
    <property type="molecule type" value="Genomic_DNA"/>
</dbReference>
<dbReference type="CDD" id="cd06606">
    <property type="entry name" value="STKc_MAPKKK"/>
    <property type="match status" value="1"/>
</dbReference>
<dbReference type="OrthoDB" id="952505at2759"/>
<dbReference type="AlphaFoldDB" id="A0A9W7I2G9"/>
<dbReference type="GO" id="GO:0005524">
    <property type="term" value="F:ATP binding"/>
    <property type="evidence" value="ECO:0007669"/>
    <property type="project" value="UniProtKB-UniRule"/>
</dbReference>
<reference evidence="8" key="1">
    <citation type="submission" date="2023-05" db="EMBL/GenBank/DDBJ databases">
        <title>Genome and transcriptome analyses reveal genes involved in the formation of fine ridges on petal epidermal cells in Hibiscus trionum.</title>
        <authorList>
            <person name="Koshimizu S."/>
            <person name="Masuda S."/>
            <person name="Ishii T."/>
            <person name="Shirasu K."/>
            <person name="Hoshino A."/>
            <person name="Arita M."/>
        </authorList>
    </citation>
    <scope>NUCLEOTIDE SEQUENCE</scope>
    <source>
        <strain evidence="8">Hamamatsu line</strain>
    </source>
</reference>
<feature type="domain" description="Protein kinase" evidence="7">
    <location>
        <begin position="3"/>
        <end position="263"/>
    </location>
</feature>
<dbReference type="PROSITE" id="PS50011">
    <property type="entry name" value="PROTEIN_KINASE_DOM"/>
    <property type="match status" value="1"/>
</dbReference>
<dbReference type="Proteomes" id="UP001165190">
    <property type="component" value="Unassembled WGS sequence"/>
</dbReference>
<sequence>MEFIEVKNLGRGSHGVVELVKMTKPVPMLLAVKSSPSPSSSLQKEFRILPQFLGLPNIVQCHGALFSSKYDKLFLEYASGGSLKDLIKKYGGKIPEPDVRHYTAMILQGLFYIHRKGYVHCDIKPHNILVYPSDESCSRSTLKLADFGLAKEPGERETKVSRGCFRGTARYMSPESVRLGEITAALDIWSLGCVVVMMMTGEPPWGSSVTDWYDLEEKIGWSTDTPDIPGDMSAAGKDFLNKCFHRDPRQRWTVEKLIWHPFVFQSPLLAVNHLLD</sequence>
<evidence type="ECO:0000256" key="4">
    <source>
        <dbReference type="ARBA" id="ARBA00022840"/>
    </source>
</evidence>
<dbReference type="Gene3D" id="1.10.510.10">
    <property type="entry name" value="Transferase(Phosphotransferase) domain 1"/>
    <property type="match status" value="1"/>
</dbReference>
<name>A0A9W7I2G9_HIBTR</name>
<dbReference type="Pfam" id="PF00069">
    <property type="entry name" value="Pkinase"/>
    <property type="match status" value="1"/>
</dbReference>
<dbReference type="GO" id="GO:0004674">
    <property type="term" value="F:protein serine/threonine kinase activity"/>
    <property type="evidence" value="ECO:0007669"/>
    <property type="project" value="UniProtKB-KW"/>
</dbReference>
<organism evidence="8 9">
    <name type="scientific">Hibiscus trionum</name>
    <name type="common">Flower of an hour</name>
    <dbReference type="NCBI Taxonomy" id="183268"/>
    <lineage>
        <taxon>Eukaryota</taxon>
        <taxon>Viridiplantae</taxon>
        <taxon>Streptophyta</taxon>
        <taxon>Embryophyta</taxon>
        <taxon>Tracheophyta</taxon>
        <taxon>Spermatophyta</taxon>
        <taxon>Magnoliopsida</taxon>
        <taxon>eudicotyledons</taxon>
        <taxon>Gunneridae</taxon>
        <taxon>Pentapetalae</taxon>
        <taxon>rosids</taxon>
        <taxon>malvids</taxon>
        <taxon>Malvales</taxon>
        <taxon>Malvaceae</taxon>
        <taxon>Malvoideae</taxon>
        <taxon>Hibiscus</taxon>
    </lineage>
</organism>
<dbReference type="GO" id="GO:0007165">
    <property type="term" value="P:signal transduction"/>
    <property type="evidence" value="ECO:0007669"/>
    <property type="project" value="TreeGrafter"/>
</dbReference>
<evidence type="ECO:0000256" key="1">
    <source>
        <dbReference type="ARBA" id="ARBA00022679"/>
    </source>
</evidence>
<dbReference type="InterPro" id="IPR017441">
    <property type="entry name" value="Protein_kinase_ATP_BS"/>
</dbReference>
<dbReference type="InterPro" id="IPR011009">
    <property type="entry name" value="Kinase-like_dom_sf"/>
</dbReference>
<dbReference type="PROSITE" id="PS00108">
    <property type="entry name" value="PROTEIN_KINASE_ST"/>
    <property type="match status" value="1"/>
</dbReference>
<evidence type="ECO:0000313" key="8">
    <source>
        <dbReference type="EMBL" id="GMI87597.1"/>
    </source>
</evidence>
<comment type="caution">
    <text evidence="8">The sequence shown here is derived from an EMBL/GenBank/DDBJ whole genome shotgun (WGS) entry which is preliminary data.</text>
</comment>
<keyword evidence="2 5" id="KW-0547">Nucleotide-binding</keyword>
<keyword evidence="1" id="KW-0808">Transferase</keyword>
<dbReference type="InterPro" id="IPR008271">
    <property type="entry name" value="Ser/Thr_kinase_AS"/>
</dbReference>
<keyword evidence="6" id="KW-0723">Serine/threonine-protein kinase</keyword>
<comment type="similarity">
    <text evidence="6">Belongs to the protein kinase superfamily.</text>
</comment>
<keyword evidence="3 8" id="KW-0418">Kinase</keyword>